<reference evidence="2" key="1">
    <citation type="submission" date="2018-11" db="EMBL/GenBank/DDBJ databases">
        <authorList>
            <consortium name="Pathogen Informatics"/>
        </authorList>
    </citation>
    <scope>NUCLEOTIDE SEQUENCE</scope>
</reference>
<protein>
    <submittedName>
        <fullName evidence="2">Uncharacterized protein</fullName>
    </submittedName>
</protein>
<evidence type="ECO:0000256" key="1">
    <source>
        <dbReference type="SAM" id="MobiDB-lite"/>
    </source>
</evidence>
<dbReference type="Proteomes" id="UP000784294">
    <property type="component" value="Unassembled WGS sequence"/>
</dbReference>
<evidence type="ECO:0000313" key="3">
    <source>
        <dbReference type="Proteomes" id="UP000784294"/>
    </source>
</evidence>
<gene>
    <name evidence="2" type="ORF">PXEA_LOCUS5752</name>
</gene>
<feature type="compositionally biased region" description="Polar residues" evidence="1">
    <location>
        <begin position="114"/>
        <end position="127"/>
    </location>
</feature>
<comment type="caution">
    <text evidence="2">The sequence shown here is derived from an EMBL/GenBank/DDBJ whole genome shotgun (WGS) entry which is preliminary data.</text>
</comment>
<name>A0A3S5BPK1_9PLAT</name>
<keyword evidence="3" id="KW-1185">Reference proteome</keyword>
<dbReference type="EMBL" id="CAAALY010014409">
    <property type="protein sequence ID" value="VEL12312.1"/>
    <property type="molecule type" value="Genomic_DNA"/>
</dbReference>
<proteinExistence type="predicted"/>
<sequence>MRLRHGNADWRPSNPDKRSRWLPTRLGNRVVDTTRNCGFCSNRPESRDPIALQHGNQHFEGHAYDGFSTLAWADGENNWASISATWPLFVCMCMCVHKLFWWECKWVRGECGSGDNSPSETHLQVHTSRPRTTEAFLPME</sequence>
<evidence type="ECO:0000313" key="2">
    <source>
        <dbReference type="EMBL" id="VEL12312.1"/>
    </source>
</evidence>
<organism evidence="2 3">
    <name type="scientific">Protopolystoma xenopodis</name>
    <dbReference type="NCBI Taxonomy" id="117903"/>
    <lineage>
        <taxon>Eukaryota</taxon>
        <taxon>Metazoa</taxon>
        <taxon>Spiralia</taxon>
        <taxon>Lophotrochozoa</taxon>
        <taxon>Platyhelminthes</taxon>
        <taxon>Monogenea</taxon>
        <taxon>Polyopisthocotylea</taxon>
        <taxon>Polystomatidea</taxon>
        <taxon>Polystomatidae</taxon>
        <taxon>Protopolystoma</taxon>
    </lineage>
</organism>
<accession>A0A3S5BPK1</accession>
<feature type="region of interest" description="Disordered" evidence="1">
    <location>
        <begin position="114"/>
        <end position="140"/>
    </location>
</feature>
<dbReference type="AlphaFoldDB" id="A0A3S5BPK1"/>